<keyword evidence="1" id="KW-0805">Transcription regulation</keyword>
<dbReference type="SMART" id="SM00354">
    <property type="entry name" value="HTH_LACI"/>
    <property type="match status" value="1"/>
</dbReference>
<name>A0A941EHF0_9ACTN</name>
<sequence length="347" mass="37306">MAAPTLKDVALRAGVSVRTVSNVVNDYVYVADDTRARVQAAIDELGYRPNLLARNLKLGRTKMLALVVPELDVPYFAELARLIIHEARTAGYTVLIDQTDGDERRERELVTEDARGVNFDGVIASPLSLTEEALEGRRASAPVVLLGERLFAAGVDHVAIDNVRAAREATEYLFSLGRRRIAAIGVQHESTGTAKLRTIGFRGAFAAAGAVVDEDLLVEVGHYHREDGAAAMARLLDLPEPPDAVFCFSDLLALGAQRVALARGLSVPEDLAVIGFDDIEDGRYATPTLTTISPDKAVIARSAVRQLIARIDAADEAAEPAQSVQIEAPYRLVVRESTQGRISTGGS</sequence>
<evidence type="ECO:0000259" key="4">
    <source>
        <dbReference type="PROSITE" id="PS50932"/>
    </source>
</evidence>
<proteinExistence type="predicted"/>
<gene>
    <name evidence="5" type="ORF">KDK95_22770</name>
</gene>
<dbReference type="SUPFAM" id="SSF47413">
    <property type="entry name" value="lambda repressor-like DNA-binding domains"/>
    <property type="match status" value="1"/>
</dbReference>
<keyword evidence="3" id="KW-0804">Transcription</keyword>
<evidence type="ECO:0000313" key="6">
    <source>
        <dbReference type="Proteomes" id="UP000676325"/>
    </source>
</evidence>
<comment type="caution">
    <text evidence="5">The sequence shown here is derived from an EMBL/GenBank/DDBJ whole genome shotgun (WGS) entry which is preliminary data.</text>
</comment>
<accession>A0A941EHF0</accession>
<reference evidence="5" key="1">
    <citation type="submission" date="2021-04" db="EMBL/GenBank/DDBJ databases">
        <title>Genome based classification of Actinospica acidithermotolerans sp. nov., an actinobacterium isolated from an Indonesian hot spring.</title>
        <authorList>
            <person name="Kusuma A.B."/>
            <person name="Putra K.E."/>
            <person name="Nafisah S."/>
            <person name="Loh J."/>
            <person name="Nouioui I."/>
            <person name="Goodfellow M."/>
        </authorList>
    </citation>
    <scope>NUCLEOTIDE SEQUENCE</scope>
    <source>
        <strain evidence="5">MGRD01-02</strain>
    </source>
</reference>
<dbReference type="InterPro" id="IPR000843">
    <property type="entry name" value="HTH_LacI"/>
</dbReference>
<dbReference type="AlphaFoldDB" id="A0A941EHF0"/>
<dbReference type="Gene3D" id="3.40.50.2300">
    <property type="match status" value="2"/>
</dbReference>
<evidence type="ECO:0000256" key="3">
    <source>
        <dbReference type="ARBA" id="ARBA00023163"/>
    </source>
</evidence>
<dbReference type="EMBL" id="JAGSOH010000076">
    <property type="protein sequence ID" value="MBR7829149.1"/>
    <property type="molecule type" value="Genomic_DNA"/>
</dbReference>
<dbReference type="CDD" id="cd01392">
    <property type="entry name" value="HTH_LacI"/>
    <property type="match status" value="1"/>
</dbReference>
<evidence type="ECO:0000256" key="2">
    <source>
        <dbReference type="ARBA" id="ARBA00023125"/>
    </source>
</evidence>
<dbReference type="RefSeq" id="WP_212520285.1">
    <property type="nucleotide sequence ID" value="NZ_JAGSOH010000076.1"/>
</dbReference>
<evidence type="ECO:0000256" key="1">
    <source>
        <dbReference type="ARBA" id="ARBA00023015"/>
    </source>
</evidence>
<dbReference type="Gene3D" id="1.10.260.40">
    <property type="entry name" value="lambda repressor-like DNA-binding domains"/>
    <property type="match status" value="1"/>
</dbReference>
<dbReference type="InterPro" id="IPR010982">
    <property type="entry name" value="Lambda_DNA-bd_dom_sf"/>
</dbReference>
<dbReference type="PANTHER" id="PTHR30146">
    <property type="entry name" value="LACI-RELATED TRANSCRIPTIONAL REPRESSOR"/>
    <property type="match status" value="1"/>
</dbReference>
<feature type="domain" description="HTH lacI-type" evidence="4">
    <location>
        <begin position="4"/>
        <end position="58"/>
    </location>
</feature>
<dbReference type="InterPro" id="IPR046335">
    <property type="entry name" value="LacI/GalR-like_sensor"/>
</dbReference>
<dbReference type="Pfam" id="PF13377">
    <property type="entry name" value="Peripla_BP_3"/>
    <property type="match status" value="1"/>
</dbReference>
<dbReference type="Pfam" id="PF00356">
    <property type="entry name" value="LacI"/>
    <property type="match status" value="1"/>
</dbReference>
<dbReference type="PROSITE" id="PS50932">
    <property type="entry name" value="HTH_LACI_2"/>
    <property type="match status" value="1"/>
</dbReference>
<keyword evidence="6" id="KW-1185">Reference proteome</keyword>
<evidence type="ECO:0000313" key="5">
    <source>
        <dbReference type="EMBL" id="MBR7829149.1"/>
    </source>
</evidence>
<organism evidence="5 6">
    <name type="scientific">Actinospica acidithermotolerans</name>
    <dbReference type="NCBI Taxonomy" id="2828514"/>
    <lineage>
        <taxon>Bacteria</taxon>
        <taxon>Bacillati</taxon>
        <taxon>Actinomycetota</taxon>
        <taxon>Actinomycetes</taxon>
        <taxon>Catenulisporales</taxon>
        <taxon>Actinospicaceae</taxon>
        <taxon>Actinospica</taxon>
    </lineage>
</organism>
<dbReference type="InterPro" id="IPR028082">
    <property type="entry name" value="Peripla_BP_I"/>
</dbReference>
<dbReference type="SUPFAM" id="SSF53822">
    <property type="entry name" value="Periplasmic binding protein-like I"/>
    <property type="match status" value="1"/>
</dbReference>
<dbReference type="GO" id="GO:0003700">
    <property type="term" value="F:DNA-binding transcription factor activity"/>
    <property type="evidence" value="ECO:0007669"/>
    <property type="project" value="TreeGrafter"/>
</dbReference>
<dbReference type="Proteomes" id="UP000676325">
    <property type="component" value="Unassembled WGS sequence"/>
</dbReference>
<dbReference type="CDD" id="cd06267">
    <property type="entry name" value="PBP1_LacI_sugar_binding-like"/>
    <property type="match status" value="1"/>
</dbReference>
<dbReference type="PROSITE" id="PS00356">
    <property type="entry name" value="HTH_LACI_1"/>
    <property type="match status" value="1"/>
</dbReference>
<dbReference type="PANTHER" id="PTHR30146:SF153">
    <property type="entry name" value="LACTOSE OPERON REPRESSOR"/>
    <property type="match status" value="1"/>
</dbReference>
<protein>
    <submittedName>
        <fullName evidence="5">LacI family DNA-binding transcriptional regulator</fullName>
    </submittedName>
</protein>
<dbReference type="GO" id="GO:0000976">
    <property type="term" value="F:transcription cis-regulatory region binding"/>
    <property type="evidence" value="ECO:0007669"/>
    <property type="project" value="TreeGrafter"/>
</dbReference>
<keyword evidence="2 5" id="KW-0238">DNA-binding</keyword>